<evidence type="ECO:0000313" key="7">
    <source>
        <dbReference type="EMBL" id="SEA63821.1"/>
    </source>
</evidence>
<protein>
    <submittedName>
        <fullName evidence="7">Peroxiredoxin</fullName>
    </submittedName>
</protein>
<organism evidence="7 8">
    <name type="scientific">Pedobacter hartonius</name>
    <dbReference type="NCBI Taxonomy" id="425514"/>
    <lineage>
        <taxon>Bacteria</taxon>
        <taxon>Pseudomonadati</taxon>
        <taxon>Bacteroidota</taxon>
        <taxon>Sphingobacteriia</taxon>
        <taxon>Sphingobacteriales</taxon>
        <taxon>Sphingobacteriaceae</taxon>
        <taxon>Pedobacter</taxon>
    </lineage>
</organism>
<dbReference type="GO" id="GO:0017004">
    <property type="term" value="P:cytochrome complex assembly"/>
    <property type="evidence" value="ECO:0007669"/>
    <property type="project" value="UniProtKB-KW"/>
</dbReference>
<dbReference type="PANTHER" id="PTHR42852:SF6">
    <property type="entry name" value="THIOL:DISULFIDE INTERCHANGE PROTEIN DSBE"/>
    <property type="match status" value="1"/>
</dbReference>
<keyword evidence="4" id="KW-0676">Redox-active center</keyword>
<dbReference type="Pfam" id="PF14289">
    <property type="entry name" value="DUF4369"/>
    <property type="match status" value="1"/>
</dbReference>
<dbReference type="PANTHER" id="PTHR42852">
    <property type="entry name" value="THIOL:DISULFIDE INTERCHANGE PROTEIN DSBE"/>
    <property type="match status" value="1"/>
</dbReference>
<proteinExistence type="predicted"/>
<evidence type="ECO:0000313" key="8">
    <source>
        <dbReference type="Proteomes" id="UP000198850"/>
    </source>
</evidence>
<gene>
    <name evidence="7" type="ORF">SAMN05443550_104190</name>
</gene>
<dbReference type="PROSITE" id="PS51352">
    <property type="entry name" value="THIOREDOXIN_2"/>
    <property type="match status" value="1"/>
</dbReference>
<dbReference type="InterPro" id="IPR013766">
    <property type="entry name" value="Thioredoxin_domain"/>
</dbReference>
<evidence type="ECO:0000256" key="5">
    <source>
        <dbReference type="SAM" id="SignalP"/>
    </source>
</evidence>
<dbReference type="RefSeq" id="WP_090556328.1">
    <property type="nucleotide sequence ID" value="NZ_FNRA01000004.1"/>
</dbReference>
<dbReference type="OrthoDB" id="750178at2"/>
<name>A0A1H4CTZ3_9SPHI</name>
<keyword evidence="5" id="KW-0732">Signal</keyword>
<evidence type="ECO:0000256" key="3">
    <source>
        <dbReference type="ARBA" id="ARBA00023157"/>
    </source>
</evidence>
<evidence type="ECO:0000259" key="6">
    <source>
        <dbReference type="PROSITE" id="PS51352"/>
    </source>
</evidence>
<dbReference type="EMBL" id="FNRA01000004">
    <property type="protein sequence ID" value="SEA63821.1"/>
    <property type="molecule type" value="Genomic_DNA"/>
</dbReference>
<keyword evidence="3" id="KW-1015">Disulfide bond</keyword>
<dbReference type="AlphaFoldDB" id="A0A1H4CTZ3"/>
<dbReference type="GO" id="GO:0016209">
    <property type="term" value="F:antioxidant activity"/>
    <property type="evidence" value="ECO:0007669"/>
    <property type="project" value="InterPro"/>
</dbReference>
<dbReference type="GO" id="GO:0016491">
    <property type="term" value="F:oxidoreductase activity"/>
    <property type="evidence" value="ECO:0007669"/>
    <property type="project" value="InterPro"/>
</dbReference>
<accession>A0A1H4CTZ3</accession>
<dbReference type="STRING" id="425514.SAMN05443550_104190"/>
<dbReference type="SUPFAM" id="SSF52833">
    <property type="entry name" value="Thioredoxin-like"/>
    <property type="match status" value="1"/>
</dbReference>
<sequence>MKKLILIALGIAPVLSMAQSSQFTVKGTLSTSKTATKAYLSYPLAGKQVLDSVQLSNGTFSFSGVITDPVPAHILIDHDGSGLKKVSFASDILKFYLDKGSVTLMSKDSIKYATISGSAVNTENQQYINLIKVPEQQVAAANAAYQAAPQQKREDTVFTASLQAKIDVATAEKKTIQLKYIKQNPASFINLKIINELIGPDLKLELIEPLYNSLSPALRTTVSGLEIAKLIAATHTTGIGSVAPDFTMNDTNDQPIALRSFRGKYVLLDFWASWCGPCRTENPNLVKAFANYKDKNFTIIGVSLDQPGKKDSWLAAIKKDGLEWTQLSDLKFWNSETAKLYGIRAIPQNYLLDPDGKIIATNLRGEELNSKLLTLLK</sequence>
<dbReference type="InterPro" id="IPR036249">
    <property type="entry name" value="Thioredoxin-like_sf"/>
</dbReference>
<dbReference type="InterPro" id="IPR000866">
    <property type="entry name" value="AhpC/TSA"/>
</dbReference>
<keyword evidence="8" id="KW-1185">Reference proteome</keyword>
<dbReference type="CDD" id="cd02966">
    <property type="entry name" value="TlpA_like_family"/>
    <property type="match status" value="1"/>
</dbReference>
<reference evidence="7 8" key="1">
    <citation type="submission" date="2016-10" db="EMBL/GenBank/DDBJ databases">
        <authorList>
            <person name="de Groot N.N."/>
        </authorList>
    </citation>
    <scope>NUCLEOTIDE SEQUENCE [LARGE SCALE GENOMIC DNA]</scope>
    <source>
        <strain evidence="7 8">DSM 19033</strain>
    </source>
</reference>
<evidence type="ECO:0000256" key="4">
    <source>
        <dbReference type="ARBA" id="ARBA00023284"/>
    </source>
</evidence>
<comment type="subcellular location">
    <subcellularLocation>
        <location evidence="1">Cell envelope</location>
    </subcellularLocation>
</comment>
<dbReference type="InterPro" id="IPR017937">
    <property type="entry name" value="Thioredoxin_CS"/>
</dbReference>
<evidence type="ECO:0000256" key="2">
    <source>
        <dbReference type="ARBA" id="ARBA00022748"/>
    </source>
</evidence>
<feature type="signal peptide" evidence="5">
    <location>
        <begin position="1"/>
        <end position="18"/>
    </location>
</feature>
<dbReference type="InterPro" id="IPR025380">
    <property type="entry name" value="DUF4369"/>
</dbReference>
<evidence type="ECO:0000256" key="1">
    <source>
        <dbReference type="ARBA" id="ARBA00004196"/>
    </source>
</evidence>
<feature type="chain" id="PRO_5011570158" evidence="5">
    <location>
        <begin position="19"/>
        <end position="377"/>
    </location>
</feature>
<feature type="domain" description="Thioredoxin" evidence="6">
    <location>
        <begin position="237"/>
        <end position="377"/>
    </location>
</feature>
<dbReference type="PROSITE" id="PS00194">
    <property type="entry name" value="THIOREDOXIN_1"/>
    <property type="match status" value="1"/>
</dbReference>
<dbReference type="InterPro" id="IPR050553">
    <property type="entry name" value="Thioredoxin_ResA/DsbE_sf"/>
</dbReference>
<keyword evidence="2" id="KW-0201">Cytochrome c-type biogenesis</keyword>
<dbReference type="Pfam" id="PF00578">
    <property type="entry name" value="AhpC-TSA"/>
    <property type="match status" value="1"/>
</dbReference>
<dbReference type="Proteomes" id="UP000198850">
    <property type="component" value="Unassembled WGS sequence"/>
</dbReference>
<dbReference type="Gene3D" id="3.40.30.10">
    <property type="entry name" value="Glutaredoxin"/>
    <property type="match status" value="1"/>
</dbReference>
<dbReference type="GO" id="GO:0030313">
    <property type="term" value="C:cell envelope"/>
    <property type="evidence" value="ECO:0007669"/>
    <property type="project" value="UniProtKB-SubCell"/>
</dbReference>